<comment type="caution">
    <text evidence="1">The sequence shown here is derived from an EMBL/GenBank/DDBJ whole genome shotgun (WGS) entry which is preliminary data.</text>
</comment>
<dbReference type="Proteomes" id="UP001064048">
    <property type="component" value="Chromosome 2"/>
</dbReference>
<reference evidence="1 2" key="1">
    <citation type="journal article" date="2022" name="Genome Biol. Evol.">
        <title>The Spruce Budworm Genome: Reconstructing the Evolutionary History of Antifreeze Proteins.</title>
        <authorList>
            <person name="Beliveau C."/>
            <person name="Gagne P."/>
            <person name="Picq S."/>
            <person name="Vernygora O."/>
            <person name="Keeling C.I."/>
            <person name="Pinkney K."/>
            <person name="Doucet D."/>
            <person name="Wen F."/>
            <person name="Johnston J.S."/>
            <person name="Maaroufi H."/>
            <person name="Boyle B."/>
            <person name="Laroche J."/>
            <person name="Dewar K."/>
            <person name="Juretic N."/>
            <person name="Blackburn G."/>
            <person name="Nisole A."/>
            <person name="Brunet B."/>
            <person name="Brandao M."/>
            <person name="Lumley L."/>
            <person name="Duan J."/>
            <person name="Quan G."/>
            <person name="Lucarotti C.J."/>
            <person name="Roe A.D."/>
            <person name="Sperling F.A.H."/>
            <person name="Levesque R.C."/>
            <person name="Cusson M."/>
        </authorList>
    </citation>
    <scope>NUCLEOTIDE SEQUENCE [LARGE SCALE GENOMIC DNA]</scope>
    <source>
        <strain evidence="1">Glfc:IPQL:Cfum</strain>
    </source>
</reference>
<organism evidence="1 2">
    <name type="scientific">Choristoneura fumiferana</name>
    <name type="common">Spruce budworm moth</name>
    <name type="synonym">Archips fumiferana</name>
    <dbReference type="NCBI Taxonomy" id="7141"/>
    <lineage>
        <taxon>Eukaryota</taxon>
        <taxon>Metazoa</taxon>
        <taxon>Ecdysozoa</taxon>
        <taxon>Arthropoda</taxon>
        <taxon>Hexapoda</taxon>
        <taxon>Insecta</taxon>
        <taxon>Pterygota</taxon>
        <taxon>Neoptera</taxon>
        <taxon>Endopterygota</taxon>
        <taxon>Lepidoptera</taxon>
        <taxon>Glossata</taxon>
        <taxon>Ditrysia</taxon>
        <taxon>Tortricoidea</taxon>
        <taxon>Tortricidae</taxon>
        <taxon>Tortricinae</taxon>
        <taxon>Choristoneura</taxon>
    </lineage>
</organism>
<sequence length="732" mass="82243">MSPSRRPLAESSEIRPSVTVTDMDTVHEENDNDSDESSYSDIQKLRERTHAMLNPASEPLVQAHSQPNSRRVSSDIEAKLAANLNTRRPSAIIAAFRRPSQALALCAATQRRFLSELSPHSRASMASTIHETPPSAAEIMGHAGHATPAGDTGGARVLPADALGDRSRLPTTLPHHSTTHSHTTNINVTLFENARRSLISEIVKHIVRAGPADSVTACVMSPTIRDSYIHLQRVNTIQKHNLHLLKDRQLHNDSEYFPVEETDKTGKDGKATPSEKTKNKETISRYGSFYLRLGAIAFGIGSMVYSGLEFGEYFEMRDDCRTVLSALTPALRMALTLLQMQFIFLTSKEIESGSYKMIQRFGFMHMIATNLCEWLYVLVEETKHEIHHLNHAMAHVNSTHNETTDIPCRRANIMGALLQNASPFLFPCTIEYSLIVAVILYEMWKEVKCTPEDFEKKFHFAKNKSRNNSVTPEKILQQFAGMLGVGSPYGSRAALHHFSVDCSHAHRGLFSGILVIVVTIISLIMFFVLSSNPATINDAIFQVNICELILYTLTIAACCAAIKQMRVLPYKRKSQAVLQLDTSLLILAQSGMFVYCMFSLIGCHHTLSSDTSAGLTGFFSEFLSLNQTILQSLFIIDAWWRRSSTSEQRRDKPGRQLVTFLLVANMAMWAINTLEKNRAEFRPAHLEFYGPWAWTIITHVSMPLAIFYRFHSTICLFEIWKNCFKNKPLYIA</sequence>
<accession>A0ACC0KUG9</accession>
<name>A0ACC0KUG9_CHOFU</name>
<evidence type="ECO:0000313" key="1">
    <source>
        <dbReference type="EMBL" id="KAI8440148.1"/>
    </source>
</evidence>
<gene>
    <name evidence="1" type="ORF">MSG28_001544</name>
</gene>
<dbReference type="EMBL" id="CM046102">
    <property type="protein sequence ID" value="KAI8440148.1"/>
    <property type="molecule type" value="Genomic_DNA"/>
</dbReference>
<keyword evidence="2" id="KW-1185">Reference proteome</keyword>
<proteinExistence type="predicted"/>
<evidence type="ECO:0000313" key="2">
    <source>
        <dbReference type="Proteomes" id="UP001064048"/>
    </source>
</evidence>
<protein>
    <submittedName>
        <fullName evidence="1">Uncharacterized protein</fullName>
    </submittedName>
</protein>